<dbReference type="SUPFAM" id="SSF55729">
    <property type="entry name" value="Acyl-CoA N-acyltransferases (Nat)"/>
    <property type="match status" value="1"/>
</dbReference>
<dbReference type="STRING" id="477641.MODMU_1116"/>
<sequence length="180" mass="19341">MVLLRPELPTDAAAVRELHRVAFGDHGEVVAGLVDDLRADDRAVGLVAEDAGAVLGHVLLVPGLLDAPRRLVPVYTLSPLAVLPGSQRRGTGSALVRAGLQEMAARGVPVVFLEGDPAFYRRLGFVAGADHGFRRPSLRIPEPAFQAALLPAYEPWMTGTHVYAETFWRHDAVGLRDPDA</sequence>
<dbReference type="KEGG" id="mmar:MODMU_1116"/>
<reference evidence="2 3" key="1">
    <citation type="journal article" date="2012" name="J. Bacteriol.">
        <title>Genome Sequence of Radiation-Resistant Modestobacter marinus Strain BC501, a Representative Actinobacterium That Thrives on Calcareous Stone Surfaces.</title>
        <authorList>
            <person name="Normand P."/>
            <person name="Gury J."/>
            <person name="Pujic P."/>
            <person name="Chouaia B."/>
            <person name="Crotti E."/>
            <person name="Brusetti L."/>
            <person name="Daffonchio D."/>
            <person name="Vacherie B."/>
            <person name="Barbe V."/>
            <person name="Medigue C."/>
            <person name="Calteau A."/>
            <person name="Ghodhbane-Gtari F."/>
            <person name="Essoussi I."/>
            <person name="Nouioui I."/>
            <person name="Abbassi-Ghozzi I."/>
            <person name="Gtari M."/>
        </authorList>
    </citation>
    <scope>NUCLEOTIDE SEQUENCE [LARGE SCALE GENOMIC DNA]</scope>
    <source>
        <strain evidence="3">BC 501</strain>
    </source>
</reference>
<dbReference type="GO" id="GO:0016747">
    <property type="term" value="F:acyltransferase activity, transferring groups other than amino-acyl groups"/>
    <property type="evidence" value="ECO:0007669"/>
    <property type="project" value="InterPro"/>
</dbReference>
<dbReference type="eggNOG" id="COG3153">
    <property type="taxonomic scope" value="Bacteria"/>
</dbReference>
<evidence type="ECO:0000313" key="3">
    <source>
        <dbReference type="Proteomes" id="UP000006461"/>
    </source>
</evidence>
<dbReference type="PROSITE" id="PS51186">
    <property type="entry name" value="GNAT"/>
    <property type="match status" value="1"/>
</dbReference>
<evidence type="ECO:0000259" key="1">
    <source>
        <dbReference type="PROSITE" id="PS51186"/>
    </source>
</evidence>
<dbReference type="Gene3D" id="3.40.630.30">
    <property type="match status" value="1"/>
</dbReference>
<accession>I4ET53</accession>
<name>I4ET53_MODI5</name>
<proteinExistence type="predicted"/>
<dbReference type="EMBL" id="FO203431">
    <property type="protein sequence ID" value="CCH86566.1"/>
    <property type="molecule type" value="Genomic_DNA"/>
</dbReference>
<dbReference type="InterPro" id="IPR000182">
    <property type="entry name" value="GNAT_dom"/>
</dbReference>
<dbReference type="Pfam" id="PF13527">
    <property type="entry name" value="Acetyltransf_9"/>
    <property type="match status" value="1"/>
</dbReference>
<dbReference type="InterPro" id="IPR016181">
    <property type="entry name" value="Acyl_CoA_acyltransferase"/>
</dbReference>
<dbReference type="OMA" id="EAFWDVY"/>
<dbReference type="HOGENOM" id="CLU_081840_3_2_11"/>
<dbReference type="PATRIC" id="fig|477641.3.peg.1049"/>
<dbReference type="CDD" id="cd04301">
    <property type="entry name" value="NAT_SF"/>
    <property type="match status" value="1"/>
</dbReference>
<dbReference type="Proteomes" id="UP000006461">
    <property type="component" value="Chromosome"/>
</dbReference>
<organism evidence="2 3">
    <name type="scientific">Modestobacter italicus (strain DSM 44449 / CECT 9708 / BC 501)</name>
    <dbReference type="NCBI Taxonomy" id="2732864"/>
    <lineage>
        <taxon>Bacteria</taxon>
        <taxon>Bacillati</taxon>
        <taxon>Actinomycetota</taxon>
        <taxon>Actinomycetes</taxon>
        <taxon>Geodermatophilales</taxon>
        <taxon>Geodermatophilaceae</taxon>
        <taxon>Modestobacter</taxon>
    </lineage>
</organism>
<keyword evidence="3" id="KW-1185">Reference proteome</keyword>
<dbReference type="AlphaFoldDB" id="I4ET53"/>
<gene>
    <name evidence="2" type="ordered locus">MODMU_1116</name>
</gene>
<evidence type="ECO:0000313" key="2">
    <source>
        <dbReference type="EMBL" id="CCH86566.1"/>
    </source>
</evidence>
<protein>
    <submittedName>
        <fullName evidence="2">GCN5-related N-acetyltransferase</fullName>
    </submittedName>
</protein>
<feature type="domain" description="N-acetyltransferase" evidence="1">
    <location>
        <begin position="2"/>
        <end position="160"/>
    </location>
</feature>
<dbReference type="OrthoDB" id="9797178at2"/>